<name>A0A2W5SNJ6_9BACT</name>
<comment type="caution">
    <text evidence="2">The sequence shown here is derived from an EMBL/GenBank/DDBJ whole genome shotgun (WGS) entry which is preliminary data.</text>
</comment>
<proteinExistence type="predicted"/>
<sequence length="172" mass="18248">MNGDGMGGLAVAIGLAMIFMVVVPVVVLVLIARRFGTAAVIGAVIVGVLIGGLAATATFMESTWSPPLAIEFQGTTEQTYIIVVADEKAPPIVVTGSSLPLMQRTTKIDVPASGIVRVQSLEPLFGDMSMNATYRGKRIIGMGSVAEGMVFDFNDSPVWVDYSELIQKRLKE</sequence>
<gene>
    <name evidence="2" type="ORF">DI536_33725</name>
</gene>
<feature type="transmembrane region" description="Helical" evidence="1">
    <location>
        <begin position="6"/>
        <end position="31"/>
    </location>
</feature>
<dbReference type="AlphaFoldDB" id="A0A2W5SNJ6"/>
<keyword evidence="1" id="KW-0472">Membrane</keyword>
<keyword evidence="1" id="KW-1133">Transmembrane helix</keyword>
<dbReference type="Proteomes" id="UP000249061">
    <property type="component" value="Unassembled WGS sequence"/>
</dbReference>
<evidence type="ECO:0000313" key="2">
    <source>
        <dbReference type="EMBL" id="PZR04709.1"/>
    </source>
</evidence>
<feature type="transmembrane region" description="Helical" evidence="1">
    <location>
        <begin position="38"/>
        <end position="60"/>
    </location>
</feature>
<evidence type="ECO:0000256" key="1">
    <source>
        <dbReference type="SAM" id="Phobius"/>
    </source>
</evidence>
<organism evidence="2 3">
    <name type="scientific">Archangium gephyra</name>
    <dbReference type="NCBI Taxonomy" id="48"/>
    <lineage>
        <taxon>Bacteria</taxon>
        <taxon>Pseudomonadati</taxon>
        <taxon>Myxococcota</taxon>
        <taxon>Myxococcia</taxon>
        <taxon>Myxococcales</taxon>
        <taxon>Cystobacterineae</taxon>
        <taxon>Archangiaceae</taxon>
        <taxon>Archangium</taxon>
    </lineage>
</organism>
<protein>
    <submittedName>
        <fullName evidence="2">Uncharacterized protein</fullName>
    </submittedName>
</protein>
<accession>A0A2W5SNJ6</accession>
<dbReference type="EMBL" id="QFQP01000053">
    <property type="protein sequence ID" value="PZR04709.1"/>
    <property type="molecule type" value="Genomic_DNA"/>
</dbReference>
<reference evidence="2 3" key="1">
    <citation type="submission" date="2017-08" db="EMBL/GenBank/DDBJ databases">
        <title>Infants hospitalized years apart are colonized by the same room-sourced microbial strains.</title>
        <authorList>
            <person name="Brooks B."/>
            <person name="Olm M.R."/>
            <person name="Firek B.A."/>
            <person name="Baker R."/>
            <person name="Thomas B.C."/>
            <person name="Morowitz M.J."/>
            <person name="Banfield J.F."/>
        </authorList>
    </citation>
    <scope>NUCLEOTIDE SEQUENCE [LARGE SCALE GENOMIC DNA]</scope>
    <source>
        <strain evidence="2">S2_003_000_R2_14</strain>
    </source>
</reference>
<keyword evidence="1" id="KW-0812">Transmembrane</keyword>
<evidence type="ECO:0000313" key="3">
    <source>
        <dbReference type="Proteomes" id="UP000249061"/>
    </source>
</evidence>